<dbReference type="SUPFAM" id="SSF51735">
    <property type="entry name" value="NAD(P)-binding Rossmann-fold domains"/>
    <property type="match status" value="1"/>
</dbReference>
<dbReference type="InterPro" id="IPR002347">
    <property type="entry name" value="SDR_fam"/>
</dbReference>
<sequence length="278" mass="30224">MKTILITGTTSGIGKVTALELASAGHRVVMANRNRAKSEMVRDKIVEATANENIDIIDLDLASRESIENCAKTFLEVYPSLDILINNAGLMSNEQVITADGFELQFAVNALSPFQLTLELLPALDAAAPSQVIFVSSLMHKFGKLDVDSFQGWNKYSSSGSYGQSKLAMTMLACELAERLRSRDISVNSLHPGAVNTGILHNYSAFSQFFLKLFFTSPEKGAKTSLLLAGMNPASMPTGEYFDRGKKGKAHKLTTDASARKKLWEECCECLGRTANLG</sequence>
<organism evidence="2 3">
    <name type="scientific">Candidatus Marimicrobium litorale</name>
    <dbReference type="NCBI Taxonomy" id="2518991"/>
    <lineage>
        <taxon>Bacteria</taxon>
        <taxon>Pseudomonadati</taxon>
        <taxon>Pseudomonadota</taxon>
        <taxon>Gammaproteobacteria</taxon>
        <taxon>Cellvibrionales</taxon>
        <taxon>Halieaceae</taxon>
        <taxon>Marimicrobium</taxon>
    </lineage>
</organism>
<dbReference type="Pfam" id="PF00106">
    <property type="entry name" value="adh_short"/>
    <property type="match status" value="1"/>
</dbReference>
<gene>
    <name evidence="2" type="ORF">EYC82_06290</name>
</gene>
<dbReference type="InterPro" id="IPR020904">
    <property type="entry name" value="Sc_DH/Rdtase_CS"/>
</dbReference>
<name>A0ABT3T3X5_9GAMM</name>
<reference evidence="2" key="1">
    <citation type="submission" date="2019-02" db="EMBL/GenBank/DDBJ databases">
        <authorList>
            <person name="Li S.-H."/>
        </authorList>
    </citation>
    <scope>NUCLEOTIDE SEQUENCE</scope>
    <source>
        <strain evidence="2">IMCC11814</strain>
    </source>
</reference>
<dbReference type="PROSITE" id="PS00061">
    <property type="entry name" value="ADH_SHORT"/>
    <property type="match status" value="1"/>
</dbReference>
<proteinExistence type="predicted"/>
<keyword evidence="1" id="KW-0560">Oxidoreductase</keyword>
<dbReference type="PANTHER" id="PTHR43157">
    <property type="entry name" value="PHOSPHATIDYLINOSITOL-GLYCAN BIOSYNTHESIS CLASS F PROTEIN-RELATED"/>
    <property type="match status" value="1"/>
</dbReference>
<dbReference type="RefSeq" id="WP_279248701.1">
    <property type="nucleotide sequence ID" value="NZ_SHNO01000001.1"/>
</dbReference>
<dbReference type="PANTHER" id="PTHR43157:SF31">
    <property type="entry name" value="PHOSPHATIDYLINOSITOL-GLYCAN BIOSYNTHESIS CLASS F PROTEIN"/>
    <property type="match status" value="1"/>
</dbReference>
<dbReference type="PRINTS" id="PR00081">
    <property type="entry name" value="GDHRDH"/>
</dbReference>
<dbReference type="Proteomes" id="UP001143304">
    <property type="component" value="Unassembled WGS sequence"/>
</dbReference>
<evidence type="ECO:0000256" key="1">
    <source>
        <dbReference type="ARBA" id="ARBA00023002"/>
    </source>
</evidence>
<evidence type="ECO:0000313" key="3">
    <source>
        <dbReference type="Proteomes" id="UP001143304"/>
    </source>
</evidence>
<dbReference type="Gene3D" id="3.40.50.720">
    <property type="entry name" value="NAD(P)-binding Rossmann-like Domain"/>
    <property type="match status" value="1"/>
</dbReference>
<evidence type="ECO:0000313" key="2">
    <source>
        <dbReference type="EMBL" id="MCX2976959.1"/>
    </source>
</evidence>
<dbReference type="CDD" id="cd05327">
    <property type="entry name" value="retinol-DH_like_SDR_c_like"/>
    <property type="match status" value="1"/>
</dbReference>
<dbReference type="EMBL" id="SHNO01000001">
    <property type="protein sequence ID" value="MCX2976959.1"/>
    <property type="molecule type" value="Genomic_DNA"/>
</dbReference>
<keyword evidence="3" id="KW-1185">Reference proteome</keyword>
<protein>
    <submittedName>
        <fullName evidence="2">SDR family oxidoreductase</fullName>
    </submittedName>
</protein>
<accession>A0ABT3T3X5</accession>
<comment type="caution">
    <text evidence="2">The sequence shown here is derived from an EMBL/GenBank/DDBJ whole genome shotgun (WGS) entry which is preliminary data.</text>
</comment>
<dbReference type="InterPro" id="IPR036291">
    <property type="entry name" value="NAD(P)-bd_dom_sf"/>
</dbReference>